<feature type="compositionally biased region" description="Polar residues" evidence="1">
    <location>
        <begin position="111"/>
        <end position="120"/>
    </location>
</feature>
<protein>
    <submittedName>
        <fullName evidence="2">Uncharacterized protein</fullName>
    </submittedName>
</protein>
<accession>A0A5J4RL58</accession>
<name>A0A5J4RL58_9EUKA</name>
<dbReference type="AlphaFoldDB" id="A0A5J4RL58"/>
<feature type="compositionally biased region" description="Polar residues" evidence="1">
    <location>
        <begin position="68"/>
        <end position="82"/>
    </location>
</feature>
<feature type="region of interest" description="Disordered" evidence="1">
    <location>
        <begin position="17"/>
        <end position="135"/>
    </location>
</feature>
<feature type="compositionally biased region" description="Polar residues" evidence="1">
    <location>
        <begin position="40"/>
        <end position="55"/>
    </location>
</feature>
<evidence type="ECO:0000313" key="2">
    <source>
        <dbReference type="EMBL" id="KAA6333900.1"/>
    </source>
</evidence>
<evidence type="ECO:0000313" key="3">
    <source>
        <dbReference type="Proteomes" id="UP000324800"/>
    </source>
</evidence>
<gene>
    <name evidence="2" type="ORF">EZS28_053114</name>
</gene>
<feature type="non-terminal residue" evidence="2">
    <location>
        <position position="135"/>
    </location>
</feature>
<dbReference type="Proteomes" id="UP000324800">
    <property type="component" value="Unassembled WGS sequence"/>
</dbReference>
<reference evidence="2 3" key="1">
    <citation type="submission" date="2019-03" db="EMBL/GenBank/DDBJ databases">
        <title>Single cell metagenomics reveals metabolic interactions within the superorganism composed of flagellate Streblomastix strix and complex community of Bacteroidetes bacteria on its surface.</title>
        <authorList>
            <person name="Treitli S.C."/>
            <person name="Kolisko M."/>
            <person name="Husnik F."/>
            <person name="Keeling P."/>
            <person name="Hampl V."/>
        </authorList>
    </citation>
    <scope>NUCLEOTIDE SEQUENCE [LARGE SCALE GENOMIC DNA]</scope>
    <source>
        <strain evidence="2">ST1C</strain>
    </source>
</reference>
<sequence>MKSHTLQGLDHFALFLSNKNQKQAKQKEKLQSSNKRHNHTTTITPEAKKTCQSPYPISPQLEQRKRQMQAQLLKTSPQNTPKATRPVLDPRNRKKDPTKKIRQKQIPTPRPTSRISWTDQEGTEEGRESRDLENR</sequence>
<proteinExistence type="predicted"/>
<dbReference type="EMBL" id="SNRW01042090">
    <property type="protein sequence ID" value="KAA6333900.1"/>
    <property type="molecule type" value="Genomic_DNA"/>
</dbReference>
<comment type="caution">
    <text evidence="2">The sequence shown here is derived from an EMBL/GenBank/DDBJ whole genome shotgun (WGS) entry which is preliminary data.</text>
</comment>
<feature type="compositionally biased region" description="Basic residues" evidence="1">
    <location>
        <begin position="92"/>
        <end position="103"/>
    </location>
</feature>
<organism evidence="2 3">
    <name type="scientific">Streblomastix strix</name>
    <dbReference type="NCBI Taxonomy" id="222440"/>
    <lineage>
        <taxon>Eukaryota</taxon>
        <taxon>Metamonada</taxon>
        <taxon>Preaxostyla</taxon>
        <taxon>Oxymonadida</taxon>
        <taxon>Streblomastigidae</taxon>
        <taxon>Streblomastix</taxon>
    </lineage>
</organism>
<evidence type="ECO:0000256" key="1">
    <source>
        <dbReference type="SAM" id="MobiDB-lite"/>
    </source>
</evidence>
<feature type="compositionally biased region" description="Basic and acidic residues" evidence="1">
    <location>
        <begin position="124"/>
        <end position="135"/>
    </location>
</feature>